<dbReference type="PROSITE" id="PS50883">
    <property type="entry name" value="EAL"/>
    <property type="match status" value="1"/>
</dbReference>
<dbReference type="GO" id="GO:0005524">
    <property type="term" value="F:ATP binding"/>
    <property type="evidence" value="ECO:0007669"/>
    <property type="project" value="UniProtKB-KW"/>
</dbReference>
<dbReference type="SUPFAM" id="SSF55781">
    <property type="entry name" value="GAF domain-like"/>
    <property type="match status" value="1"/>
</dbReference>
<evidence type="ECO:0000259" key="8">
    <source>
        <dbReference type="PROSITE" id="PS50113"/>
    </source>
</evidence>
<dbReference type="Gene3D" id="3.30.70.270">
    <property type="match status" value="1"/>
</dbReference>
<evidence type="ECO:0000256" key="2">
    <source>
        <dbReference type="ARBA" id="ARBA00022741"/>
    </source>
</evidence>
<dbReference type="Pfam" id="PF00990">
    <property type="entry name" value="GGDEF"/>
    <property type="match status" value="1"/>
</dbReference>
<dbReference type="InterPro" id="IPR000014">
    <property type="entry name" value="PAS"/>
</dbReference>
<dbReference type="SMART" id="SM00091">
    <property type="entry name" value="PAS"/>
    <property type="match status" value="1"/>
</dbReference>
<dbReference type="Pfam" id="PF00989">
    <property type="entry name" value="PAS"/>
    <property type="match status" value="1"/>
</dbReference>
<reference evidence="11 12" key="1">
    <citation type="submission" date="2020-03" db="EMBL/GenBank/DDBJ databases">
        <title>Complete genome sequence of Shewanella sp.</title>
        <authorList>
            <person name="Kim Y.-S."/>
            <person name="Kim S.-J."/>
            <person name="Jung H.-K."/>
            <person name="Kim K.-H."/>
        </authorList>
    </citation>
    <scope>NUCLEOTIDE SEQUENCE [LARGE SCALE GENOMIC DNA]</scope>
    <source>
        <strain evidence="11 12">PN3F2</strain>
    </source>
</reference>
<evidence type="ECO:0000259" key="10">
    <source>
        <dbReference type="PROSITE" id="PS50887"/>
    </source>
</evidence>
<dbReference type="Proteomes" id="UP000502608">
    <property type="component" value="Chromosome"/>
</dbReference>
<dbReference type="CDD" id="cd00130">
    <property type="entry name" value="PAS"/>
    <property type="match status" value="1"/>
</dbReference>
<dbReference type="PROSITE" id="PS50113">
    <property type="entry name" value="PAC"/>
    <property type="match status" value="1"/>
</dbReference>
<protein>
    <recommendedName>
        <fullName evidence="6">Sensor protein FixL</fullName>
    </recommendedName>
</protein>
<dbReference type="Gene3D" id="3.30.450.20">
    <property type="entry name" value="PAS domain"/>
    <property type="match status" value="2"/>
</dbReference>
<dbReference type="SMART" id="SM00267">
    <property type="entry name" value="GGDEF"/>
    <property type="match status" value="1"/>
</dbReference>
<dbReference type="Pfam" id="PF13426">
    <property type="entry name" value="PAS_9"/>
    <property type="match status" value="1"/>
</dbReference>
<dbReference type="InterPro" id="IPR035919">
    <property type="entry name" value="EAL_sf"/>
</dbReference>
<dbReference type="InterPro" id="IPR043128">
    <property type="entry name" value="Rev_trsase/Diguanyl_cyclase"/>
</dbReference>
<dbReference type="PANTHER" id="PTHR44757">
    <property type="entry name" value="DIGUANYLATE CYCLASE DGCP"/>
    <property type="match status" value="1"/>
</dbReference>
<dbReference type="InterPro" id="IPR013767">
    <property type="entry name" value="PAS_fold"/>
</dbReference>
<keyword evidence="2" id="KW-0547">Nucleotide-binding</keyword>
<gene>
    <name evidence="11" type="ORF">HBH39_11330</name>
</gene>
<dbReference type="SMART" id="SM00052">
    <property type="entry name" value="EAL"/>
    <property type="match status" value="1"/>
</dbReference>
<dbReference type="EMBL" id="CP050313">
    <property type="protein sequence ID" value="QIR14999.1"/>
    <property type="molecule type" value="Genomic_DNA"/>
</dbReference>
<dbReference type="InterPro" id="IPR001633">
    <property type="entry name" value="EAL_dom"/>
</dbReference>
<dbReference type="InterPro" id="IPR029787">
    <property type="entry name" value="Nucleotide_cyclase"/>
</dbReference>
<dbReference type="Pfam" id="PF00563">
    <property type="entry name" value="EAL"/>
    <property type="match status" value="1"/>
</dbReference>
<dbReference type="SUPFAM" id="SSF55073">
    <property type="entry name" value="Nucleotide cyclase"/>
    <property type="match status" value="1"/>
</dbReference>
<dbReference type="SUPFAM" id="SSF141868">
    <property type="entry name" value="EAL domain-like"/>
    <property type="match status" value="1"/>
</dbReference>
<keyword evidence="12" id="KW-1185">Reference proteome</keyword>
<dbReference type="PROSITE" id="PS50887">
    <property type="entry name" value="GGDEF"/>
    <property type="match status" value="1"/>
</dbReference>
<dbReference type="InterPro" id="IPR000160">
    <property type="entry name" value="GGDEF_dom"/>
</dbReference>
<dbReference type="KEGG" id="saes:HBH39_11330"/>
<feature type="domain" description="PAS" evidence="7">
    <location>
        <begin position="291"/>
        <end position="344"/>
    </location>
</feature>
<dbReference type="FunFam" id="3.30.450.20:FF:000060">
    <property type="entry name" value="Sensor protein FixL"/>
    <property type="match status" value="1"/>
</dbReference>
<evidence type="ECO:0000259" key="9">
    <source>
        <dbReference type="PROSITE" id="PS50883"/>
    </source>
</evidence>
<name>A0A6G9QMC3_9GAMM</name>
<dbReference type="Gene3D" id="3.20.20.450">
    <property type="entry name" value="EAL domain"/>
    <property type="match status" value="1"/>
</dbReference>
<evidence type="ECO:0000313" key="12">
    <source>
        <dbReference type="Proteomes" id="UP000502608"/>
    </source>
</evidence>
<dbReference type="RefSeq" id="WP_167678329.1">
    <property type="nucleotide sequence ID" value="NZ_CP050313.1"/>
</dbReference>
<accession>A0A6G9QMC3</accession>
<keyword evidence="1" id="KW-0808">Transferase</keyword>
<dbReference type="CDD" id="cd01948">
    <property type="entry name" value="EAL"/>
    <property type="match status" value="1"/>
</dbReference>
<dbReference type="AlphaFoldDB" id="A0A6G9QMC3"/>
<dbReference type="InterPro" id="IPR052155">
    <property type="entry name" value="Biofilm_reg_signaling"/>
</dbReference>
<dbReference type="InterPro" id="IPR000700">
    <property type="entry name" value="PAS-assoc_C"/>
</dbReference>
<dbReference type="GO" id="GO:0006355">
    <property type="term" value="P:regulation of DNA-templated transcription"/>
    <property type="evidence" value="ECO:0007669"/>
    <property type="project" value="InterPro"/>
</dbReference>
<comment type="function">
    <text evidence="5">Putative oxygen sensor; modulates the activity of FixJ, a transcriptional activator of nitrogen fixation fixK gene. FixL probably acts as a kinase that phosphorylates FixJ.</text>
</comment>
<dbReference type="PROSITE" id="PS50112">
    <property type="entry name" value="PAS"/>
    <property type="match status" value="1"/>
</dbReference>
<evidence type="ECO:0000256" key="3">
    <source>
        <dbReference type="ARBA" id="ARBA00022777"/>
    </source>
</evidence>
<feature type="domain" description="GGDEF" evidence="10">
    <location>
        <begin position="450"/>
        <end position="591"/>
    </location>
</feature>
<feature type="domain" description="EAL" evidence="9">
    <location>
        <begin position="597"/>
        <end position="851"/>
    </location>
</feature>
<evidence type="ECO:0000256" key="4">
    <source>
        <dbReference type="ARBA" id="ARBA00022840"/>
    </source>
</evidence>
<feature type="domain" description="PAC" evidence="8">
    <location>
        <begin position="238"/>
        <end position="290"/>
    </location>
</feature>
<dbReference type="PANTHER" id="PTHR44757:SF2">
    <property type="entry name" value="BIOFILM ARCHITECTURE MAINTENANCE PROTEIN MBAA"/>
    <property type="match status" value="1"/>
</dbReference>
<evidence type="ECO:0000256" key="1">
    <source>
        <dbReference type="ARBA" id="ARBA00022679"/>
    </source>
</evidence>
<dbReference type="NCBIfam" id="TIGR00254">
    <property type="entry name" value="GGDEF"/>
    <property type="match status" value="1"/>
</dbReference>
<dbReference type="NCBIfam" id="TIGR00229">
    <property type="entry name" value="sensory_box"/>
    <property type="match status" value="1"/>
</dbReference>
<dbReference type="GO" id="GO:0016301">
    <property type="term" value="F:kinase activity"/>
    <property type="evidence" value="ECO:0007669"/>
    <property type="project" value="UniProtKB-KW"/>
</dbReference>
<sequence>MFKYKKLFNETSFRYIVKSQEKMLITELQNLNKELNADILFLGVRDGSKASTIIALNEQDIIDNFTYNLSGSPCEKVLNEGVCCFPEGTAKLFPNDKALLDLKVEGYIGSSIKNENDESIGILVALYFESDTFLAKKINLFETFSKFLCSHIQKCHLEYQTNSHLSLFNEVEVISKTGAWEYHIETMSYFFSSQIYEIYGIQVNSELSVKSAISYFAEHEHSKIEQIFKNVLNYGTSFEEVFEFVDSKSVKKWVKITGKPSVNNNGQIDSIYGAFEDITTEKEMLIKESERSERLENILNNINEAVITICSKGVIKHVNKSVLSMFKYSANELLGQNIAMLMPEPHASNHQHYLESYQTTGVAKIINIGRQLSAKRKDGDIFQMELAITQTTSLGEVQYIGVIRDISERIKSQDTIYNIAFTDNLTQLKNNKWFEKECKDLLNQASIEKKHIHVIMLNIDKMSQLNLQFGFEFGDLVLKEVAANLKLAIGNDCSIYRYNGAAFLILLKKSFIKNESTKMRINLLHTTLLDPKHYKLKVNGKSVVVSASLGAANINVTNQSYEAIIQILEHTVSKAKKLAPMGLCHILEDDIEEFDRFVQLHKILKNITESDELSLVFQPQFTNKGELNSFEALIRWQSEIYGQVSPAEFIPLAEETDAIIKIGDWVLLNVCKAIQELLHLGLRKSISVNISAKQIVEYNFSEKLIDLITLMKIPAEMLVLELTETALIVDISLVKQAMDVLSKHGFRFSIDDFGTGYSSLAYLKELPISELKIDKYFIDDIDSDDTDKQYVIVDAIIYMANALGVRSIAEGVETQKQLKYLERKNCNIYQGYYFSKPLNMSSWREMIRVESKR</sequence>
<organism evidence="11 12">
    <name type="scientific">Shewanella aestuarii</name>
    <dbReference type="NCBI Taxonomy" id="1028752"/>
    <lineage>
        <taxon>Bacteria</taxon>
        <taxon>Pseudomonadati</taxon>
        <taxon>Pseudomonadota</taxon>
        <taxon>Gammaproteobacteria</taxon>
        <taxon>Alteromonadales</taxon>
        <taxon>Shewanellaceae</taxon>
        <taxon>Shewanella</taxon>
    </lineage>
</organism>
<evidence type="ECO:0000256" key="6">
    <source>
        <dbReference type="ARBA" id="ARBA00070616"/>
    </source>
</evidence>
<proteinExistence type="predicted"/>
<dbReference type="InterPro" id="IPR035965">
    <property type="entry name" value="PAS-like_dom_sf"/>
</dbReference>
<dbReference type="CDD" id="cd01949">
    <property type="entry name" value="GGDEF"/>
    <property type="match status" value="1"/>
</dbReference>
<evidence type="ECO:0000259" key="7">
    <source>
        <dbReference type="PROSITE" id="PS50112"/>
    </source>
</evidence>
<dbReference type="SUPFAM" id="SSF55785">
    <property type="entry name" value="PYP-like sensor domain (PAS domain)"/>
    <property type="match status" value="2"/>
</dbReference>
<keyword evidence="3" id="KW-0418">Kinase</keyword>
<evidence type="ECO:0000313" key="11">
    <source>
        <dbReference type="EMBL" id="QIR14999.1"/>
    </source>
</evidence>
<evidence type="ECO:0000256" key="5">
    <source>
        <dbReference type="ARBA" id="ARBA00059827"/>
    </source>
</evidence>
<keyword evidence="4" id="KW-0067">ATP-binding</keyword>